<dbReference type="GO" id="GO:0016020">
    <property type="term" value="C:membrane"/>
    <property type="evidence" value="ECO:0007669"/>
    <property type="project" value="UniProtKB-SubCell"/>
</dbReference>
<evidence type="ECO:0000256" key="5">
    <source>
        <dbReference type="ARBA" id="ARBA00022989"/>
    </source>
</evidence>
<dbReference type="InterPro" id="IPR029020">
    <property type="entry name" value="Ammonium/urea_transptr"/>
</dbReference>
<comment type="subcellular location">
    <subcellularLocation>
        <location evidence="1">Membrane</location>
        <topology evidence="1">Multi-pass membrane protein</topology>
    </subcellularLocation>
</comment>
<dbReference type="Gene3D" id="1.10.3430.10">
    <property type="entry name" value="Ammonium transporter AmtB like domains"/>
    <property type="match status" value="1"/>
</dbReference>
<proteinExistence type="inferred from homology"/>
<keyword evidence="5 9" id="KW-1133">Transmembrane helix</keyword>
<dbReference type="Pfam" id="PF00543">
    <property type="entry name" value="P-II"/>
    <property type="match status" value="1"/>
</dbReference>
<gene>
    <name evidence="11" type="ORF">COEU31_06400</name>
</gene>
<dbReference type="GO" id="GO:0030234">
    <property type="term" value="F:enzyme regulator activity"/>
    <property type="evidence" value="ECO:0007669"/>
    <property type="project" value="InterPro"/>
</dbReference>
<evidence type="ECO:0000259" key="10">
    <source>
        <dbReference type="Pfam" id="PF00909"/>
    </source>
</evidence>
<dbReference type="InterPro" id="IPR002187">
    <property type="entry name" value="N-reg_PII"/>
</dbReference>
<evidence type="ECO:0000313" key="12">
    <source>
        <dbReference type="Proteomes" id="UP000660047"/>
    </source>
</evidence>
<dbReference type="Gene3D" id="3.30.70.120">
    <property type="match status" value="1"/>
</dbReference>
<dbReference type="SUPFAM" id="SSF111352">
    <property type="entry name" value="Ammonium transporter"/>
    <property type="match status" value="1"/>
</dbReference>
<feature type="transmembrane region" description="Helical" evidence="9">
    <location>
        <begin position="93"/>
        <end position="116"/>
    </location>
</feature>
<feature type="transmembrane region" description="Helical" evidence="9">
    <location>
        <begin position="289"/>
        <end position="309"/>
    </location>
</feature>
<evidence type="ECO:0000256" key="9">
    <source>
        <dbReference type="SAM" id="Phobius"/>
    </source>
</evidence>
<feature type="transmembrane region" description="Helical" evidence="9">
    <location>
        <begin position="321"/>
        <end position="340"/>
    </location>
</feature>
<dbReference type="NCBIfam" id="TIGR00836">
    <property type="entry name" value="amt"/>
    <property type="match status" value="1"/>
</dbReference>
<dbReference type="PROSITE" id="PS00638">
    <property type="entry name" value="PII_GLNB_CTER"/>
    <property type="match status" value="1"/>
</dbReference>
<dbReference type="InterPro" id="IPR001905">
    <property type="entry name" value="Ammonium_transpt"/>
</dbReference>
<dbReference type="GO" id="GO:0006808">
    <property type="term" value="P:regulation of nitrogen utilization"/>
    <property type="evidence" value="ECO:0007669"/>
    <property type="project" value="InterPro"/>
</dbReference>
<dbReference type="EMBL" id="BLYL01000002">
    <property type="protein sequence ID" value="GFO93594.1"/>
    <property type="molecule type" value="Genomic_DNA"/>
</dbReference>
<reference evidence="11" key="1">
    <citation type="submission" date="2020-06" db="EMBL/GenBank/DDBJ databases">
        <title>Characterization of fructooligosaccharide metabolism and fructooligosaccharide-degrading enzymes in human commensal butyrate producers.</title>
        <authorList>
            <person name="Tanno H."/>
            <person name="Fujii T."/>
            <person name="Hirano K."/>
            <person name="Maeno S."/>
            <person name="Tonozuka T."/>
            <person name="Sakamoto M."/>
            <person name="Ohkuma M."/>
            <person name="Tochio T."/>
            <person name="Endo A."/>
        </authorList>
    </citation>
    <scope>NUCLEOTIDE SEQUENCE</scope>
    <source>
        <strain evidence="11">JCM 31265</strain>
    </source>
</reference>
<keyword evidence="7" id="KW-0924">Ammonia transport</keyword>
<dbReference type="PROSITE" id="PS51343">
    <property type="entry name" value="PII_GLNB_DOM"/>
    <property type="match status" value="1"/>
</dbReference>
<dbReference type="SMART" id="SM00938">
    <property type="entry name" value="P-II"/>
    <property type="match status" value="1"/>
</dbReference>
<dbReference type="GO" id="GO:0008519">
    <property type="term" value="F:ammonium channel activity"/>
    <property type="evidence" value="ECO:0007669"/>
    <property type="project" value="InterPro"/>
</dbReference>
<evidence type="ECO:0000256" key="2">
    <source>
        <dbReference type="ARBA" id="ARBA00005887"/>
    </source>
</evidence>
<protein>
    <recommendedName>
        <fullName evidence="10">Ammonium transporter AmtB-like domain-containing protein</fullName>
    </recommendedName>
</protein>
<feature type="transmembrane region" description="Helical" evidence="9">
    <location>
        <begin position="238"/>
        <end position="258"/>
    </location>
</feature>
<keyword evidence="3" id="KW-0813">Transport</keyword>
<dbReference type="SUPFAM" id="SSF54913">
    <property type="entry name" value="GlnB-like"/>
    <property type="match status" value="1"/>
</dbReference>
<name>A0AAI9K111_9FIRM</name>
<evidence type="ECO:0000313" key="11">
    <source>
        <dbReference type="EMBL" id="GFO93594.1"/>
    </source>
</evidence>
<dbReference type="FunFam" id="1.10.3430.10:FF:000008">
    <property type="entry name" value="Ammonium transporter"/>
    <property type="match status" value="1"/>
</dbReference>
<feature type="transmembrane region" description="Helical" evidence="9">
    <location>
        <begin position="265"/>
        <end position="283"/>
    </location>
</feature>
<evidence type="ECO:0000256" key="4">
    <source>
        <dbReference type="ARBA" id="ARBA00022692"/>
    </source>
</evidence>
<dbReference type="PANTHER" id="PTHR11730:SF6">
    <property type="entry name" value="AMMONIUM TRANSPORTER"/>
    <property type="match status" value="1"/>
</dbReference>
<keyword evidence="4 9" id="KW-0812">Transmembrane</keyword>
<evidence type="ECO:0000256" key="6">
    <source>
        <dbReference type="ARBA" id="ARBA00023136"/>
    </source>
</evidence>
<feature type="transmembrane region" description="Helical" evidence="9">
    <location>
        <begin position="201"/>
        <end position="218"/>
    </location>
</feature>
<dbReference type="Pfam" id="PF00909">
    <property type="entry name" value="Ammonium_transp"/>
    <property type="match status" value="1"/>
</dbReference>
<dbReference type="InterPro" id="IPR017918">
    <property type="entry name" value="N-reg_PII_CS"/>
</dbReference>
<dbReference type="AlphaFoldDB" id="A0AAI9K111"/>
<dbReference type="InterPro" id="IPR024041">
    <property type="entry name" value="NH4_transpt_AmtB-like_dom"/>
</dbReference>
<dbReference type="InterPro" id="IPR015867">
    <property type="entry name" value="N-reg_PII/ATP_PRibTrfase_C"/>
</dbReference>
<feature type="transmembrane region" description="Helical" evidence="9">
    <location>
        <begin position="123"/>
        <end position="147"/>
    </location>
</feature>
<feature type="transmembrane region" description="Helical" evidence="9">
    <location>
        <begin position="360"/>
        <end position="381"/>
    </location>
</feature>
<accession>A0AAI9K111</accession>
<sequence>MEYSAVSTIWIMVGTVLIFFMQAGFAMLETGMTRVKNAGNIAMKNLVDYCIGSVTFWLIGFGIMYGGDGAVLGKIKGVAMESVYGGGMLPDGIPFWAFLIFQTVFAATAATIVSGAMAARTKFAAYCIYSLMISLVIYPISGHWIWGDGWLAQLGFHDLAGSTVVHMVGGAAAFAGAWMLGPRIGKYSRSGKSKKIPGHSMPLSVLGIFILWFGWFGFNGSSVLPLTGDTVSLVGKVFCNTNLSAAAGAVTAMCISWAWKKKPDIAMTLNGALAGLVSITAGADVISTPLAVLVGIVAGAIVVGGMHFIENVVKIDDPVGAIAAHGFGGLWGTVAVGLFSDGTATKTKGLLLGGGGYQCGIQILGGIVVFLYVFAASALLFKIVQKTIGLRVSAEDEMDGLDISEHGFSNTYTEVLSSDGISAPMMNVPKIDGKAFDSTENAENLNISKVVIIARKNKLDALLHAMNDINVTGVTITDVTGYGIQKGNNDKYYRSSDADLNLLPKVKVEVIVSTVPVSRVVETAEKVLYSGNYGDGKIFVYDVKNVVKVRTGEVGREALIDESK</sequence>
<feature type="domain" description="Ammonium transporter AmtB-like" evidence="10">
    <location>
        <begin position="9"/>
        <end position="408"/>
    </location>
</feature>
<dbReference type="RefSeq" id="WP_055224026.1">
    <property type="nucleotide sequence ID" value="NZ_BLYL01000002.1"/>
</dbReference>
<comment type="caution">
    <text evidence="11">The sequence shown here is derived from an EMBL/GenBank/DDBJ whole genome shotgun (WGS) entry which is preliminary data.</text>
</comment>
<dbReference type="Proteomes" id="UP000660047">
    <property type="component" value="Unassembled WGS sequence"/>
</dbReference>
<comment type="similarity">
    <text evidence="2">Belongs to the ammonia transporter channel (TC 1.A.11.2) family.</text>
</comment>
<keyword evidence="6 9" id="KW-0472">Membrane</keyword>
<dbReference type="PRINTS" id="PR00340">
    <property type="entry name" value="PIIGLNB"/>
</dbReference>
<evidence type="ECO:0000256" key="7">
    <source>
        <dbReference type="ARBA" id="ARBA00023177"/>
    </source>
</evidence>
<dbReference type="GO" id="GO:0097272">
    <property type="term" value="P:ammonium homeostasis"/>
    <property type="evidence" value="ECO:0007669"/>
    <property type="project" value="TreeGrafter"/>
</dbReference>
<comment type="similarity">
    <text evidence="8">Belongs to the P(II) protein family.</text>
</comment>
<dbReference type="PANTHER" id="PTHR11730">
    <property type="entry name" value="AMMONIUM TRANSPORTER"/>
    <property type="match status" value="1"/>
</dbReference>
<feature type="transmembrane region" description="Helical" evidence="9">
    <location>
        <begin position="159"/>
        <end position="180"/>
    </location>
</feature>
<evidence type="ECO:0000256" key="1">
    <source>
        <dbReference type="ARBA" id="ARBA00004141"/>
    </source>
</evidence>
<organism evidence="11 12">
    <name type="scientific">Coprococcus eutactus</name>
    <dbReference type="NCBI Taxonomy" id="33043"/>
    <lineage>
        <taxon>Bacteria</taxon>
        <taxon>Bacillati</taxon>
        <taxon>Bacillota</taxon>
        <taxon>Clostridia</taxon>
        <taxon>Lachnospirales</taxon>
        <taxon>Lachnospiraceae</taxon>
        <taxon>Coprococcus</taxon>
    </lineage>
</organism>
<feature type="transmembrane region" description="Helical" evidence="9">
    <location>
        <begin position="6"/>
        <end position="28"/>
    </location>
</feature>
<dbReference type="InterPro" id="IPR011322">
    <property type="entry name" value="N-reg_PII-like_a/b"/>
</dbReference>
<evidence type="ECO:0000256" key="8">
    <source>
        <dbReference type="RuleBase" id="RU003936"/>
    </source>
</evidence>
<feature type="transmembrane region" description="Helical" evidence="9">
    <location>
        <begin position="49"/>
        <end position="73"/>
    </location>
</feature>
<evidence type="ECO:0000256" key="3">
    <source>
        <dbReference type="ARBA" id="ARBA00022448"/>
    </source>
</evidence>